<accession>R2RG56</accession>
<reference evidence="3 5" key="2">
    <citation type="submission" date="2013-03" db="EMBL/GenBank/DDBJ databases">
        <title>The Genome Sequence of Enterococcus raffinosus ATCC_49464 (PacBio/Illumina hybrid assembly).</title>
        <authorList>
            <consortium name="The Broad Institute Genomics Platform"/>
            <consortium name="The Broad Institute Genome Sequencing Center for Infectious Disease"/>
            <person name="Earl A."/>
            <person name="Russ C."/>
            <person name="Gilmore M."/>
            <person name="Surin D."/>
            <person name="Walker B."/>
            <person name="Young S."/>
            <person name="Zeng Q."/>
            <person name="Gargeya S."/>
            <person name="Fitzgerald M."/>
            <person name="Haas B."/>
            <person name="Abouelleil A."/>
            <person name="Allen A.W."/>
            <person name="Alvarado L."/>
            <person name="Arachchi H.M."/>
            <person name="Berlin A.M."/>
            <person name="Chapman S.B."/>
            <person name="Gainer-Dewar J."/>
            <person name="Goldberg J."/>
            <person name="Griggs A."/>
            <person name="Gujja S."/>
            <person name="Hansen M."/>
            <person name="Howarth C."/>
            <person name="Imamovic A."/>
            <person name="Ireland A."/>
            <person name="Larimer J."/>
            <person name="McCowan C."/>
            <person name="Murphy C."/>
            <person name="Pearson M."/>
            <person name="Poon T.W."/>
            <person name="Priest M."/>
            <person name="Roberts A."/>
            <person name="Saif S."/>
            <person name="Shea T."/>
            <person name="Sisk P."/>
            <person name="Sykes S."/>
            <person name="Wortman J."/>
            <person name="Nusbaum C."/>
            <person name="Birren B."/>
        </authorList>
    </citation>
    <scope>NUCLEOTIDE SEQUENCE [LARGE SCALE GENOMIC DNA]</scope>
    <source>
        <strain evidence="3 5">ATCC 49464</strain>
    </source>
</reference>
<dbReference type="EMBL" id="ASWF01000001">
    <property type="protein sequence ID" value="EOT82123.1"/>
    <property type="molecule type" value="Genomic_DNA"/>
</dbReference>
<evidence type="ECO:0000313" key="2">
    <source>
        <dbReference type="EMBL" id="EOH74944.1"/>
    </source>
</evidence>
<keyword evidence="1" id="KW-0472">Membrane</keyword>
<dbReference type="Proteomes" id="UP000014158">
    <property type="component" value="Unassembled WGS sequence"/>
</dbReference>
<evidence type="ECO:0000256" key="1">
    <source>
        <dbReference type="SAM" id="Phobius"/>
    </source>
</evidence>
<feature type="transmembrane region" description="Helical" evidence="1">
    <location>
        <begin position="51"/>
        <end position="68"/>
    </location>
</feature>
<reference evidence="2 4" key="1">
    <citation type="submission" date="2013-02" db="EMBL/GenBank/DDBJ databases">
        <title>The Genome Sequence of Enterococcus raffinosus ATCC_49464.</title>
        <authorList>
            <consortium name="The Broad Institute Genome Sequencing Platform"/>
            <consortium name="The Broad Institute Genome Sequencing Center for Infectious Disease"/>
            <person name="Earl A.M."/>
            <person name="Gilmore M.S."/>
            <person name="Lebreton F."/>
            <person name="Walker B."/>
            <person name="Young S.K."/>
            <person name="Zeng Q."/>
            <person name="Gargeya S."/>
            <person name="Fitzgerald M."/>
            <person name="Haas B."/>
            <person name="Abouelleil A."/>
            <person name="Alvarado L."/>
            <person name="Arachchi H.M."/>
            <person name="Berlin A.M."/>
            <person name="Chapman S.B."/>
            <person name="Dewar J."/>
            <person name="Goldberg J."/>
            <person name="Griggs A."/>
            <person name="Gujja S."/>
            <person name="Hansen M."/>
            <person name="Howarth C."/>
            <person name="Imamovic A."/>
            <person name="Larimer J."/>
            <person name="McCowan C."/>
            <person name="Murphy C."/>
            <person name="Neiman D."/>
            <person name="Pearson M."/>
            <person name="Priest M."/>
            <person name="Roberts A."/>
            <person name="Saif S."/>
            <person name="Shea T."/>
            <person name="Sisk P."/>
            <person name="Sykes S."/>
            <person name="Wortman J."/>
            <person name="Nusbaum C."/>
            <person name="Birren B."/>
        </authorList>
    </citation>
    <scope>NUCLEOTIDE SEQUENCE [LARGE SCALE GENOMIC DNA]</scope>
    <source>
        <strain evidence="2 4">ATCC 49464</strain>
    </source>
</reference>
<dbReference type="AlphaFoldDB" id="R2RG56"/>
<sequence>MKMYEETNNGSGLGNLLFLLVIVGGLGYLFVKKMLPWINQKLDTDFKWYHIPLVIGAALLAIVGLYWSSESNKRSTNSDLMNRLNKLSNEELMRIVDSGNDMAERNAARTIIEMRIKRRKNMINK</sequence>
<dbReference type="PATRIC" id="fig|1158602.3.peg.3808"/>
<evidence type="ECO:0000313" key="3">
    <source>
        <dbReference type="EMBL" id="EOT82123.1"/>
    </source>
</evidence>
<comment type="caution">
    <text evidence="2">The sequence shown here is derived from an EMBL/GenBank/DDBJ whole genome shotgun (WGS) entry which is preliminary data.</text>
</comment>
<dbReference type="EMBL" id="AJAL01000020">
    <property type="protein sequence ID" value="EOH74944.1"/>
    <property type="molecule type" value="Genomic_DNA"/>
</dbReference>
<evidence type="ECO:0000313" key="4">
    <source>
        <dbReference type="Proteomes" id="UP000013877"/>
    </source>
</evidence>
<organism evidence="2 4">
    <name type="scientific">Enterococcus raffinosus ATCC 49464</name>
    <dbReference type="NCBI Taxonomy" id="1158602"/>
    <lineage>
        <taxon>Bacteria</taxon>
        <taxon>Bacillati</taxon>
        <taxon>Bacillota</taxon>
        <taxon>Bacilli</taxon>
        <taxon>Lactobacillales</taxon>
        <taxon>Enterococcaceae</taxon>
        <taxon>Enterococcus</taxon>
    </lineage>
</organism>
<dbReference type="HOGENOM" id="CLU_1989210_0_0_9"/>
<keyword evidence="1" id="KW-1133">Transmembrane helix</keyword>
<proteinExistence type="predicted"/>
<dbReference type="Proteomes" id="UP000013877">
    <property type="component" value="Unassembled WGS sequence"/>
</dbReference>
<keyword evidence="5" id="KW-1185">Reference proteome</keyword>
<evidence type="ECO:0000313" key="5">
    <source>
        <dbReference type="Proteomes" id="UP000014158"/>
    </source>
</evidence>
<feature type="transmembrane region" description="Helical" evidence="1">
    <location>
        <begin position="12"/>
        <end position="31"/>
    </location>
</feature>
<name>R2RG56_9ENTE</name>
<protein>
    <submittedName>
        <fullName evidence="2">Uncharacterized protein</fullName>
    </submittedName>
</protein>
<gene>
    <name evidence="3" type="ORF">I590_00548</name>
    <name evidence="2" type="ORF">UAK_03808</name>
</gene>
<keyword evidence="1" id="KW-0812">Transmembrane</keyword>